<dbReference type="EMBL" id="JABFUD020000004">
    <property type="protein sequence ID" value="KAI5080677.1"/>
    <property type="molecule type" value="Genomic_DNA"/>
</dbReference>
<dbReference type="Pfam" id="PF13837">
    <property type="entry name" value="Myb_DNA-bind_4"/>
    <property type="match status" value="1"/>
</dbReference>
<evidence type="ECO:0000256" key="1">
    <source>
        <dbReference type="SAM" id="MobiDB-lite"/>
    </source>
</evidence>
<reference evidence="3" key="1">
    <citation type="submission" date="2021-01" db="EMBL/GenBank/DDBJ databases">
        <title>Adiantum capillus-veneris genome.</title>
        <authorList>
            <person name="Fang Y."/>
            <person name="Liao Q."/>
        </authorList>
    </citation>
    <scope>NUCLEOTIDE SEQUENCE</scope>
    <source>
        <strain evidence="3">H3</strain>
        <tissue evidence="3">Leaf</tissue>
    </source>
</reference>
<feature type="region of interest" description="Disordered" evidence="1">
    <location>
        <begin position="229"/>
        <end position="274"/>
    </location>
</feature>
<organism evidence="3 4">
    <name type="scientific">Adiantum capillus-veneris</name>
    <name type="common">Maidenhair fern</name>
    <dbReference type="NCBI Taxonomy" id="13818"/>
    <lineage>
        <taxon>Eukaryota</taxon>
        <taxon>Viridiplantae</taxon>
        <taxon>Streptophyta</taxon>
        <taxon>Embryophyta</taxon>
        <taxon>Tracheophyta</taxon>
        <taxon>Polypodiopsida</taxon>
        <taxon>Polypodiidae</taxon>
        <taxon>Polypodiales</taxon>
        <taxon>Pteridineae</taxon>
        <taxon>Pteridaceae</taxon>
        <taxon>Vittarioideae</taxon>
        <taxon>Adiantum</taxon>
    </lineage>
</organism>
<dbReference type="PROSITE" id="PS50090">
    <property type="entry name" value="MYB_LIKE"/>
    <property type="match status" value="1"/>
</dbReference>
<evidence type="ECO:0000313" key="4">
    <source>
        <dbReference type="Proteomes" id="UP000886520"/>
    </source>
</evidence>
<dbReference type="InterPro" id="IPR001005">
    <property type="entry name" value="SANT/Myb"/>
</dbReference>
<feature type="region of interest" description="Disordered" evidence="1">
    <location>
        <begin position="49"/>
        <end position="94"/>
    </location>
</feature>
<gene>
    <name evidence="3" type="ORF">GOP47_0003860</name>
</gene>
<name>A0A9D4ZNZ0_ADICA</name>
<feature type="compositionally biased region" description="Polar residues" evidence="1">
    <location>
        <begin position="243"/>
        <end position="252"/>
    </location>
</feature>
<dbReference type="InterPro" id="IPR044822">
    <property type="entry name" value="Myb_DNA-bind_4"/>
</dbReference>
<feature type="compositionally biased region" description="Polar residues" evidence="1">
    <location>
        <begin position="71"/>
        <end position="84"/>
    </location>
</feature>
<keyword evidence="4" id="KW-1185">Reference proteome</keyword>
<comment type="caution">
    <text evidence="3">The sequence shown here is derived from an EMBL/GenBank/DDBJ whole genome shotgun (WGS) entry which is preliminary data.</text>
</comment>
<evidence type="ECO:0000259" key="2">
    <source>
        <dbReference type="PROSITE" id="PS50090"/>
    </source>
</evidence>
<feature type="compositionally biased region" description="Pro residues" evidence="1">
    <location>
        <begin position="55"/>
        <end position="65"/>
    </location>
</feature>
<dbReference type="PANTHER" id="PTHR33492">
    <property type="entry name" value="OSJNBA0043A12.37 PROTEIN-RELATED"/>
    <property type="match status" value="1"/>
</dbReference>
<dbReference type="OrthoDB" id="1843873at2759"/>
<protein>
    <recommendedName>
        <fullName evidence="2">Myb-like domain-containing protein</fullName>
    </recommendedName>
</protein>
<dbReference type="Gene3D" id="1.10.10.60">
    <property type="entry name" value="Homeodomain-like"/>
    <property type="match status" value="1"/>
</dbReference>
<feature type="domain" description="Myb-like" evidence="2">
    <location>
        <begin position="96"/>
        <end position="162"/>
    </location>
</feature>
<dbReference type="AlphaFoldDB" id="A0A9D4ZNZ0"/>
<accession>A0A9D4ZNZ0</accession>
<dbReference type="PANTHER" id="PTHR33492:SF11">
    <property type="entry name" value="OS04G0670900 PROTEIN"/>
    <property type="match status" value="1"/>
</dbReference>
<sequence length="274" mass="30161">MPVLVSPMGNPMLRCETPPMAYSRSMRPTLTPAVRPPVLPRFPLGTPIGGSPIPATTPPSMPPVPNSTTPRIASTPSPSLNDENPSIGGTRLGAQTQSSSRANWCLQEAMVLVEAKKDLDVRQEGGIYIRSFDRWHMIAEACWSRGVHRSKSQCKTKWERLHTLFTRVCDYECKIPYGCNSYWQMDVIEWRTRGLPTEDFPFEVYDKMENLFGGRRNVDVAGLLYDSLDDDTVPMSDGPENVQVEQPSAASEPQTPPPQGAPVPGASSDTTADA</sequence>
<dbReference type="Proteomes" id="UP000886520">
    <property type="component" value="Chromosome 4"/>
</dbReference>
<proteinExistence type="predicted"/>
<evidence type="ECO:0000313" key="3">
    <source>
        <dbReference type="EMBL" id="KAI5080677.1"/>
    </source>
</evidence>